<organism evidence="2 3">
    <name type="scientific">[Myrmecia] bisecta</name>
    <dbReference type="NCBI Taxonomy" id="41462"/>
    <lineage>
        <taxon>Eukaryota</taxon>
        <taxon>Viridiplantae</taxon>
        <taxon>Chlorophyta</taxon>
        <taxon>core chlorophytes</taxon>
        <taxon>Trebouxiophyceae</taxon>
        <taxon>Trebouxiales</taxon>
        <taxon>Trebouxiaceae</taxon>
        <taxon>Myrmecia</taxon>
    </lineage>
</organism>
<evidence type="ECO:0000313" key="3">
    <source>
        <dbReference type="Proteomes" id="UP001489004"/>
    </source>
</evidence>
<dbReference type="SUPFAM" id="SSF52402">
    <property type="entry name" value="Adenine nucleotide alpha hydrolases-like"/>
    <property type="match status" value="1"/>
</dbReference>
<dbReference type="PRINTS" id="PR01438">
    <property type="entry name" value="UNVRSLSTRESS"/>
</dbReference>
<accession>A0AAW1Q176</accession>
<dbReference type="InterPro" id="IPR006015">
    <property type="entry name" value="Universal_stress_UspA"/>
</dbReference>
<feature type="domain" description="UspA" evidence="1">
    <location>
        <begin position="24"/>
        <end position="180"/>
    </location>
</feature>
<dbReference type="Proteomes" id="UP001489004">
    <property type="component" value="Unassembled WGS sequence"/>
</dbReference>
<name>A0AAW1Q176_9CHLO</name>
<dbReference type="EMBL" id="JALJOR010000007">
    <property type="protein sequence ID" value="KAK9814817.1"/>
    <property type="molecule type" value="Genomic_DNA"/>
</dbReference>
<evidence type="ECO:0000259" key="1">
    <source>
        <dbReference type="Pfam" id="PF00582"/>
    </source>
</evidence>
<proteinExistence type="predicted"/>
<dbReference type="PANTHER" id="PTHR31964:SF113">
    <property type="entry name" value="USPA DOMAIN-CONTAINING PROTEIN"/>
    <property type="match status" value="1"/>
</dbReference>
<dbReference type="AlphaFoldDB" id="A0AAW1Q176"/>
<keyword evidence="3" id="KW-1185">Reference proteome</keyword>
<gene>
    <name evidence="2" type="ORF">WJX72_011979</name>
</gene>
<sequence>MPLSMAYYTVAAKRVQSHRPDVLRSILIAVDVVPEALRALDWATSQLFKPGDNCHIAHVIKSHSPQTEVFHGIPGTAYKFPDPAPLNERQEITMAKQFLKDRVTTPLDAQGIPNHIHLFVEEHSAPASAIGELLIKVADEVKADVVVLGTNDKTTAERWMMGSVADYCSNNMKHPLVLVR</sequence>
<dbReference type="CDD" id="cd23659">
    <property type="entry name" value="USP_At3g01520-like"/>
    <property type="match status" value="1"/>
</dbReference>
<reference evidence="2 3" key="1">
    <citation type="journal article" date="2024" name="Nat. Commun.">
        <title>Phylogenomics reveals the evolutionary origins of lichenization in chlorophyte algae.</title>
        <authorList>
            <person name="Puginier C."/>
            <person name="Libourel C."/>
            <person name="Otte J."/>
            <person name="Skaloud P."/>
            <person name="Haon M."/>
            <person name="Grisel S."/>
            <person name="Petersen M."/>
            <person name="Berrin J.G."/>
            <person name="Delaux P.M."/>
            <person name="Dal Grande F."/>
            <person name="Keller J."/>
        </authorList>
    </citation>
    <scope>NUCLEOTIDE SEQUENCE [LARGE SCALE GENOMIC DNA]</scope>
    <source>
        <strain evidence="2 3">SAG 2043</strain>
    </source>
</reference>
<dbReference type="InterPro" id="IPR014729">
    <property type="entry name" value="Rossmann-like_a/b/a_fold"/>
</dbReference>
<dbReference type="Pfam" id="PF00582">
    <property type="entry name" value="Usp"/>
    <property type="match status" value="1"/>
</dbReference>
<comment type="caution">
    <text evidence="2">The sequence shown here is derived from an EMBL/GenBank/DDBJ whole genome shotgun (WGS) entry which is preliminary data.</text>
</comment>
<dbReference type="InterPro" id="IPR006016">
    <property type="entry name" value="UspA"/>
</dbReference>
<dbReference type="Gene3D" id="3.40.50.620">
    <property type="entry name" value="HUPs"/>
    <property type="match status" value="1"/>
</dbReference>
<evidence type="ECO:0000313" key="2">
    <source>
        <dbReference type="EMBL" id="KAK9814817.1"/>
    </source>
</evidence>
<dbReference type="PANTHER" id="PTHR31964">
    <property type="entry name" value="ADENINE NUCLEOTIDE ALPHA HYDROLASES-LIKE SUPERFAMILY PROTEIN"/>
    <property type="match status" value="1"/>
</dbReference>
<protein>
    <recommendedName>
        <fullName evidence="1">UspA domain-containing protein</fullName>
    </recommendedName>
</protein>